<feature type="domain" description="AMP-dependent synthetase/ligase" evidence="8">
    <location>
        <begin position="68"/>
        <end position="458"/>
    </location>
</feature>
<evidence type="ECO:0000256" key="2">
    <source>
        <dbReference type="ARBA" id="ARBA00013275"/>
    </source>
</evidence>
<dbReference type="CDD" id="cd05966">
    <property type="entry name" value="ACS"/>
    <property type="match status" value="1"/>
</dbReference>
<dbReference type="InterPro" id="IPR045851">
    <property type="entry name" value="AMP-bd_C_sf"/>
</dbReference>
<keyword evidence="12" id="KW-1185">Reference proteome</keyword>
<sequence length="639" mass="71602">MNLQIKSFEEYEKVYRYSVENPKEFWAEIAETFYWRRKWYNVLDWNFKEPRIKWFEGARLNITENCLDRHIYNLGDTPAIIWEPNDPNEDYRMLTYKQLLDKVEQFAHVLKNNGVEKGDRVCIYLPMVPELVIAVLACARVGAVHSVVFGGFSAQSIADRINDADCRLVITSDGGFRGTKTIELKNIVDDALVQCKSVERVIVLTRTRTPVSMIKGRDVWWEDEIKKVETQGNPRFPAEEMNAEDMLFILYTSGSTGKPKGVVHTCGGYMVYTGYTFANAFQYQSGEVYFCTADIGWITGHSYIVYGPLSQGATSLMFEGIPTWPDAGRLWDIVDKHKVNIVYTAPTAIRSLMAAGDQYVEGKDLSSITKLGTVGEPINVEAWNWYNEKIGKGKAPIVDTWWQTETGGLLISPIAGVTPTVPGYAMLPLPGIQPILVDENGNEIEGNDVSGNLCIKFPWPGMLRTTYGDHERCRQTYFSAYENLYFTGDGCHRNEAGYYRITGRVDDVLNVSGHRIGTAEVENAINMHSDVVESAVVGYPHPVKGQGIYAFVIASGHHVDENLTRQDINQTVSRIIGAIAKPDKIQFVSGLPKTRSGKIMRRILRKIAEGDTANLGDVTTLLDPAVIEEIKTGAEKLKG</sequence>
<evidence type="ECO:0000313" key="12">
    <source>
        <dbReference type="Proteomes" id="UP001595526"/>
    </source>
</evidence>
<proteinExistence type="inferred from homology"/>
<dbReference type="PANTHER" id="PTHR24095">
    <property type="entry name" value="ACETYL-COENZYME A SYNTHETASE"/>
    <property type="match status" value="1"/>
</dbReference>
<evidence type="ECO:0000256" key="1">
    <source>
        <dbReference type="ARBA" id="ARBA00006432"/>
    </source>
</evidence>
<keyword evidence="3 11" id="KW-0436">Ligase</keyword>
<feature type="domain" description="Acetyl-coenzyme A synthetase N-terminal" evidence="10">
    <location>
        <begin position="11"/>
        <end position="66"/>
    </location>
</feature>
<evidence type="ECO:0000256" key="4">
    <source>
        <dbReference type="ARBA" id="ARBA00022741"/>
    </source>
</evidence>
<dbReference type="InterPro" id="IPR011904">
    <property type="entry name" value="Ac_CoA_lig"/>
</dbReference>
<comment type="caution">
    <text evidence="11">The sequence shown here is derived from an EMBL/GenBank/DDBJ whole genome shotgun (WGS) entry which is preliminary data.</text>
</comment>
<reference evidence="12" key="1">
    <citation type="journal article" date="2019" name="Int. J. Syst. Evol. Microbiol.">
        <title>The Global Catalogue of Microorganisms (GCM) 10K type strain sequencing project: providing services to taxonomists for standard genome sequencing and annotation.</title>
        <authorList>
            <consortium name="The Broad Institute Genomics Platform"/>
            <consortium name="The Broad Institute Genome Sequencing Center for Infectious Disease"/>
            <person name="Wu L."/>
            <person name="Ma J."/>
        </authorList>
    </citation>
    <scope>NUCLEOTIDE SEQUENCE [LARGE SCALE GENOMIC DNA]</scope>
    <source>
        <strain evidence="12">KCTC 52416</strain>
    </source>
</reference>
<keyword evidence="5" id="KW-0067">ATP-binding</keyword>
<dbReference type="RefSeq" id="WP_379019112.1">
    <property type="nucleotide sequence ID" value="NZ_JBHRTA010000008.1"/>
</dbReference>
<dbReference type="InterPro" id="IPR032387">
    <property type="entry name" value="ACAS_N"/>
</dbReference>
<dbReference type="PROSITE" id="PS00455">
    <property type="entry name" value="AMP_BINDING"/>
    <property type="match status" value="1"/>
</dbReference>
<dbReference type="EMBL" id="JBHRTA010000008">
    <property type="protein sequence ID" value="MFC3196419.1"/>
    <property type="molecule type" value="Genomic_DNA"/>
</dbReference>
<keyword evidence="6" id="KW-0007">Acetylation</keyword>
<dbReference type="SUPFAM" id="SSF56801">
    <property type="entry name" value="Acetyl-CoA synthetase-like"/>
    <property type="match status" value="1"/>
</dbReference>
<dbReference type="Pfam" id="PF13193">
    <property type="entry name" value="AMP-binding_C"/>
    <property type="match status" value="1"/>
</dbReference>
<dbReference type="NCBIfam" id="NF001208">
    <property type="entry name" value="PRK00174.1"/>
    <property type="match status" value="1"/>
</dbReference>
<dbReference type="GO" id="GO:0003987">
    <property type="term" value="F:acetate-CoA ligase activity"/>
    <property type="evidence" value="ECO:0007669"/>
    <property type="project" value="UniProtKB-EC"/>
</dbReference>
<accession>A0ABV7JEJ5</accession>
<organism evidence="11 12">
    <name type="scientific">Parapedobacter deserti</name>
    <dbReference type="NCBI Taxonomy" id="1912957"/>
    <lineage>
        <taxon>Bacteria</taxon>
        <taxon>Pseudomonadati</taxon>
        <taxon>Bacteroidota</taxon>
        <taxon>Sphingobacteriia</taxon>
        <taxon>Sphingobacteriales</taxon>
        <taxon>Sphingobacteriaceae</taxon>
        <taxon>Parapedobacter</taxon>
    </lineage>
</organism>
<evidence type="ECO:0000256" key="7">
    <source>
        <dbReference type="NCBIfam" id="TIGR02188"/>
    </source>
</evidence>
<evidence type="ECO:0000259" key="9">
    <source>
        <dbReference type="Pfam" id="PF13193"/>
    </source>
</evidence>
<dbReference type="Pfam" id="PF00501">
    <property type="entry name" value="AMP-binding"/>
    <property type="match status" value="1"/>
</dbReference>
<evidence type="ECO:0000256" key="3">
    <source>
        <dbReference type="ARBA" id="ARBA00022598"/>
    </source>
</evidence>
<dbReference type="Pfam" id="PF16177">
    <property type="entry name" value="ACAS_N"/>
    <property type="match status" value="1"/>
</dbReference>
<dbReference type="InterPro" id="IPR042099">
    <property type="entry name" value="ANL_N_sf"/>
</dbReference>
<dbReference type="InterPro" id="IPR000873">
    <property type="entry name" value="AMP-dep_synth/lig_dom"/>
</dbReference>
<dbReference type="EC" id="6.2.1.1" evidence="2 7"/>
<gene>
    <name evidence="11" type="primary">acs</name>
    <name evidence="11" type="ORF">ACFOET_02210</name>
</gene>
<comment type="similarity">
    <text evidence="1">Belongs to the ATP-dependent AMP-binding enzyme family.</text>
</comment>
<keyword evidence="4" id="KW-0547">Nucleotide-binding</keyword>
<evidence type="ECO:0000313" key="11">
    <source>
        <dbReference type="EMBL" id="MFC3196419.1"/>
    </source>
</evidence>
<dbReference type="InterPro" id="IPR020845">
    <property type="entry name" value="AMP-binding_CS"/>
</dbReference>
<dbReference type="Proteomes" id="UP001595526">
    <property type="component" value="Unassembled WGS sequence"/>
</dbReference>
<feature type="domain" description="AMP-binding enzyme C-terminal" evidence="9">
    <location>
        <begin position="520"/>
        <end position="598"/>
    </location>
</feature>
<evidence type="ECO:0000256" key="5">
    <source>
        <dbReference type="ARBA" id="ARBA00022840"/>
    </source>
</evidence>
<evidence type="ECO:0000256" key="6">
    <source>
        <dbReference type="ARBA" id="ARBA00022990"/>
    </source>
</evidence>
<name>A0ABV7JEJ5_9SPHI</name>
<dbReference type="NCBIfam" id="TIGR02188">
    <property type="entry name" value="Ac_CoA_lig_AcsA"/>
    <property type="match status" value="1"/>
</dbReference>
<dbReference type="PANTHER" id="PTHR24095:SF14">
    <property type="entry name" value="ACETYL-COENZYME A SYNTHETASE 1"/>
    <property type="match status" value="1"/>
</dbReference>
<dbReference type="Gene3D" id="3.40.50.12780">
    <property type="entry name" value="N-terminal domain of ligase-like"/>
    <property type="match status" value="1"/>
</dbReference>
<dbReference type="InterPro" id="IPR025110">
    <property type="entry name" value="AMP-bd_C"/>
</dbReference>
<evidence type="ECO:0000259" key="8">
    <source>
        <dbReference type="Pfam" id="PF00501"/>
    </source>
</evidence>
<dbReference type="Gene3D" id="3.30.300.30">
    <property type="match status" value="1"/>
</dbReference>
<protein>
    <recommendedName>
        <fullName evidence="2 7">Acetate--CoA ligase</fullName>
        <ecNumber evidence="2 7">6.2.1.1</ecNumber>
    </recommendedName>
</protein>
<evidence type="ECO:0000259" key="10">
    <source>
        <dbReference type="Pfam" id="PF16177"/>
    </source>
</evidence>